<dbReference type="InterPro" id="IPR001310">
    <property type="entry name" value="Histidine_triad_HIT"/>
</dbReference>
<organism evidence="3 4">
    <name type="scientific">Rubrivirga litoralis</name>
    <dbReference type="NCBI Taxonomy" id="3075598"/>
    <lineage>
        <taxon>Bacteria</taxon>
        <taxon>Pseudomonadati</taxon>
        <taxon>Rhodothermota</taxon>
        <taxon>Rhodothermia</taxon>
        <taxon>Rhodothermales</taxon>
        <taxon>Rubricoccaceae</taxon>
        <taxon>Rubrivirga</taxon>
    </lineage>
</organism>
<reference evidence="3 4" key="1">
    <citation type="submission" date="2023-09" db="EMBL/GenBank/DDBJ databases">
        <authorList>
            <person name="Rey-Velasco X."/>
        </authorList>
    </citation>
    <scope>NUCLEOTIDE SEQUENCE [LARGE SCALE GENOMIC DNA]</scope>
    <source>
        <strain evidence="3 4">F394</strain>
    </source>
</reference>
<dbReference type="GO" id="GO:0008168">
    <property type="term" value="F:methyltransferase activity"/>
    <property type="evidence" value="ECO:0007669"/>
    <property type="project" value="UniProtKB-KW"/>
</dbReference>
<evidence type="ECO:0000259" key="2">
    <source>
        <dbReference type="PROSITE" id="PS51084"/>
    </source>
</evidence>
<evidence type="ECO:0000256" key="1">
    <source>
        <dbReference type="PROSITE-ProRule" id="PRU00464"/>
    </source>
</evidence>
<comment type="caution">
    <text evidence="3">The sequence shown here is derived from an EMBL/GenBank/DDBJ whole genome shotgun (WGS) entry which is preliminary data.</text>
</comment>
<dbReference type="PANTHER" id="PTHR46648:SF1">
    <property type="entry name" value="ADENOSINE 5'-MONOPHOSPHORAMIDASE HNT1"/>
    <property type="match status" value="1"/>
</dbReference>
<feature type="domain" description="HIT" evidence="2">
    <location>
        <begin position="5"/>
        <end position="112"/>
    </location>
</feature>
<dbReference type="RefSeq" id="WP_311662261.1">
    <property type="nucleotide sequence ID" value="NZ_JAVRHT010000006.1"/>
</dbReference>
<dbReference type="PANTHER" id="PTHR46648">
    <property type="entry name" value="HIT FAMILY PROTEIN 1"/>
    <property type="match status" value="1"/>
</dbReference>
<gene>
    <name evidence="3" type="ORF">RM540_04110</name>
</gene>
<keyword evidence="4" id="KW-1185">Reference proteome</keyword>
<accession>A0ABU3BNS2</accession>
<feature type="short sequence motif" description="Histidine triad motif" evidence="1">
    <location>
        <begin position="96"/>
        <end position="100"/>
    </location>
</feature>
<dbReference type="PROSITE" id="PS51084">
    <property type="entry name" value="HIT_2"/>
    <property type="match status" value="1"/>
</dbReference>
<protein>
    <submittedName>
        <fullName evidence="3">HIT family protein</fullName>
        <ecNumber evidence="3">2.1.1.-</ecNumber>
    </submittedName>
</protein>
<dbReference type="Gene3D" id="3.30.428.10">
    <property type="entry name" value="HIT-like"/>
    <property type="match status" value="1"/>
</dbReference>
<dbReference type="Pfam" id="PF01230">
    <property type="entry name" value="HIT"/>
    <property type="match status" value="1"/>
</dbReference>
<evidence type="ECO:0000313" key="4">
    <source>
        <dbReference type="Proteomes" id="UP001267426"/>
    </source>
</evidence>
<dbReference type="InterPro" id="IPR011146">
    <property type="entry name" value="HIT-like"/>
</dbReference>
<dbReference type="Proteomes" id="UP001267426">
    <property type="component" value="Unassembled WGS sequence"/>
</dbReference>
<sequence length="139" mass="14907">MPDTIFDQIVRGEAPAHRVWEDDGFLAFLDTRPSRPGHVLLIPKEVPDDGGDDVFALPPDVYAALWERARRLAGPIREAMDARRVGAVVEGFGVAHAHVHLIPLDDVGDLAPQAEEPVSHGELAAVAARLRAAVEAAGV</sequence>
<evidence type="ECO:0000313" key="3">
    <source>
        <dbReference type="EMBL" id="MDT0630924.1"/>
    </source>
</evidence>
<keyword evidence="3" id="KW-0489">Methyltransferase</keyword>
<dbReference type="EC" id="2.1.1.-" evidence="3"/>
<dbReference type="SUPFAM" id="SSF54197">
    <property type="entry name" value="HIT-like"/>
    <property type="match status" value="1"/>
</dbReference>
<dbReference type="InterPro" id="IPR036265">
    <property type="entry name" value="HIT-like_sf"/>
</dbReference>
<dbReference type="EMBL" id="JAVRHT010000006">
    <property type="protein sequence ID" value="MDT0630924.1"/>
    <property type="molecule type" value="Genomic_DNA"/>
</dbReference>
<dbReference type="PRINTS" id="PR00332">
    <property type="entry name" value="HISTRIAD"/>
</dbReference>
<dbReference type="GO" id="GO:0032259">
    <property type="term" value="P:methylation"/>
    <property type="evidence" value="ECO:0007669"/>
    <property type="project" value="UniProtKB-KW"/>
</dbReference>
<name>A0ABU3BNS2_9BACT</name>
<keyword evidence="3" id="KW-0808">Transferase</keyword>
<proteinExistence type="predicted"/>